<dbReference type="RefSeq" id="WP_224461853.1">
    <property type="nucleotide sequence ID" value="NZ_JAIQZE010000013.1"/>
</dbReference>
<evidence type="ECO:0000256" key="2">
    <source>
        <dbReference type="SAM" id="SignalP"/>
    </source>
</evidence>
<feature type="signal peptide" evidence="2">
    <location>
        <begin position="1"/>
        <end position="19"/>
    </location>
</feature>
<sequence>MKKITLLLIAISFCLNSNGQGTETFDNLELSGTSYQDGTFEGQDGSTWTYTQCRGDVEITGQSIMIGRNRSPQAEFFSGSISGGIGELTFNYLQAFGTDVNLNILVNDIVVGNVTSSDEQNIVKNSGTITIDQPGDFVIKFINENNSDGQVVIDDISWTGYTGSATPNISVGSDVSGLFYFEGNFDPTNAEGSFSVQGINLTENITITSPADFEISTTSGGTFSNAISLTENSGEVSSTEVFVRLQSNLSPGNYSGAVIVSSSSVSESVSVYGEVLVASPQLDVQTASISDLNYDLGNGPSQEESFVIEGQFLIDDINVAAPVDFEVSLSSGTGFSNNVTVNQTAGNASSTVYVRLVQGLTEGAYTGNLQVTSPNATQETVELSGNVFGEVTSDMIITGVFDGPLTGGTPKVIEFYVVRDISDLSTFGAGSANNGGGTDGQEFTFPNVTATAGEFIYISSEAPNFNAFFGFDSDYVSTVANNNGDDAIELFQNGQVIDTFGDINTDGTGEAWEYLDGWVYRTNNTGPDGSSFVLGNWTFSGVDENDDDTTQDTATNPWPIGTFSTTLSVNAFDLNSIKLYPNPVSNGILNIETSANDALSIEFFNMLGQRVLTSKNSKNINVSNLNAGVYLVKINQGSSSLTKKVVIK</sequence>
<evidence type="ECO:0000259" key="3">
    <source>
        <dbReference type="Pfam" id="PF18962"/>
    </source>
</evidence>
<protein>
    <submittedName>
        <fullName evidence="4">T9SS type A sorting domain-containing protein</fullName>
    </submittedName>
</protein>
<accession>A0ABS7XL71</accession>
<reference evidence="5" key="1">
    <citation type="submission" date="2023-07" db="EMBL/GenBank/DDBJ databases">
        <title>Novel species isolated from saline lakes on Tibetan Plateau.</title>
        <authorList>
            <person name="Lu H."/>
        </authorList>
    </citation>
    <scope>NUCLEOTIDE SEQUENCE [LARGE SCALE GENOMIC DNA]</scope>
    <source>
        <strain evidence="5">CAK8W</strain>
    </source>
</reference>
<dbReference type="EMBL" id="JAIQZE010000013">
    <property type="protein sequence ID" value="MBZ9779515.1"/>
    <property type="molecule type" value="Genomic_DNA"/>
</dbReference>
<dbReference type="InterPro" id="IPR026444">
    <property type="entry name" value="Secre_tail"/>
</dbReference>
<keyword evidence="5" id="KW-1185">Reference proteome</keyword>
<evidence type="ECO:0000256" key="1">
    <source>
        <dbReference type="ARBA" id="ARBA00022729"/>
    </source>
</evidence>
<feature type="domain" description="Secretion system C-terminal sorting" evidence="3">
    <location>
        <begin position="579"/>
        <end position="647"/>
    </location>
</feature>
<gene>
    <name evidence="4" type="ORF">LB452_11340</name>
</gene>
<evidence type="ECO:0000313" key="4">
    <source>
        <dbReference type="EMBL" id="MBZ9779515.1"/>
    </source>
</evidence>
<name>A0ABS7XL71_9FLAO</name>
<proteinExistence type="predicted"/>
<evidence type="ECO:0000313" key="5">
    <source>
        <dbReference type="Proteomes" id="UP001199314"/>
    </source>
</evidence>
<dbReference type="NCBIfam" id="TIGR04183">
    <property type="entry name" value="Por_Secre_tail"/>
    <property type="match status" value="1"/>
</dbReference>
<feature type="chain" id="PRO_5045797179" evidence="2">
    <location>
        <begin position="20"/>
        <end position="648"/>
    </location>
</feature>
<organism evidence="4 5">
    <name type="scientific">Psychroflexus longus</name>
    <dbReference type="NCBI Taxonomy" id="2873596"/>
    <lineage>
        <taxon>Bacteria</taxon>
        <taxon>Pseudomonadati</taxon>
        <taxon>Bacteroidota</taxon>
        <taxon>Flavobacteriia</taxon>
        <taxon>Flavobacteriales</taxon>
        <taxon>Flavobacteriaceae</taxon>
        <taxon>Psychroflexus</taxon>
    </lineage>
</organism>
<comment type="caution">
    <text evidence="4">The sequence shown here is derived from an EMBL/GenBank/DDBJ whole genome shotgun (WGS) entry which is preliminary data.</text>
</comment>
<dbReference type="Pfam" id="PF18962">
    <property type="entry name" value="Por_Secre_tail"/>
    <property type="match status" value="1"/>
</dbReference>
<dbReference type="Proteomes" id="UP001199314">
    <property type="component" value="Unassembled WGS sequence"/>
</dbReference>
<keyword evidence="1 2" id="KW-0732">Signal</keyword>